<feature type="compositionally biased region" description="Basic residues" evidence="1">
    <location>
        <begin position="275"/>
        <end position="295"/>
    </location>
</feature>
<evidence type="ECO:0000313" key="2">
    <source>
        <dbReference type="EMBL" id="MPM47230.1"/>
    </source>
</evidence>
<dbReference type="AlphaFoldDB" id="A0A645A201"/>
<feature type="region of interest" description="Disordered" evidence="1">
    <location>
        <begin position="85"/>
        <end position="162"/>
    </location>
</feature>
<feature type="compositionally biased region" description="Basic and acidic residues" evidence="1">
    <location>
        <begin position="93"/>
        <end position="107"/>
    </location>
</feature>
<name>A0A645A201_9ZZZZ</name>
<organism evidence="2">
    <name type="scientific">bioreactor metagenome</name>
    <dbReference type="NCBI Taxonomy" id="1076179"/>
    <lineage>
        <taxon>unclassified sequences</taxon>
        <taxon>metagenomes</taxon>
        <taxon>ecological metagenomes</taxon>
    </lineage>
</organism>
<feature type="compositionally biased region" description="Basic and acidic residues" evidence="1">
    <location>
        <begin position="120"/>
        <end position="135"/>
    </location>
</feature>
<protein>
    <submittedName>
        <fullName evidence="2">Uncharacterized protein</fullName>
    </submittedName>
</protein>
<accession>A0A645A201</accession>
<comment type="caution">
    <text evidence="2">The sequence shown here is derived from an EMBL/GenBank/DDBJ whole genome shotgun (WGS) entry which is preliminary data.</text>
</comment>
<reference evidence="2" key="1">
    <citation type="submission" date="2019-08" db="EMBL/GenBank/DDBJ databases">
        <authorList>
            <person name="Kucharzyk K."/>
            <person name="Murdoch R.W."/>
            <person name="Higgins S."/>
            <person name="Loffler F."/>
        </authorList>
    </citation>
    <scope>NUCLEOTIDE SEQUENCE</scope>
</reference>
<feature type="region of interest" description="Disordered" evidence="1">
    <location>
        <begin position="275"/>
        <end position="305"/>
    </location>
</feature>
<dbReference type="EMBL" id="VSSQ01011596">
    <property type="protein sequence ID" value="MPM47230.1"/>
    <property type="molecule type" value="Genomic_DNA"/>
</dbReference>
<evidence type="ECO:0000256" key="1">
    <source>
        <dbReference type="SAM" id="MobiDB-lite"/>
    </source>
</evidence>
<feature type="region of interest" description="Disordered" evidence="1">
    <location>
        <begin position="362"/>
        <end position="382"/>
    </location>
</feature>
<sequence>MPQLRRLAGNGRAGINHITAVAVAIWSLNQQSIGRIRRQHQRKNPEQNHQNADLPPRYHRLKHHEQPYRQQAETTRQPCRLDIRSGQHRRQHSQQERTQRQQTHESLVEIFIPPPFRHRNAPEKEQQINRDEKRQPLQHIPGARSDRLGMPQPSGRLQRTAVGRALRSVKKRCEIESEKPQHIGQHQQDEKDARQIDSRMAKRRPALFRPQHHRRHRRQQDHGIVFGHHRHETEKCGQQPVGNPLPVQCPVIKQRRRTPDRNRNHVIVEFQRPRRIILKRERHQRRRQRRQRRQKPPPQQPDAAYRQRHRNLVEHKQPDYAAGQLVHGASNPHRHKRVFVVTPLPVAAPFEIFQHIEIDARHRQNRHGKPENAPQGQHPRQHPATEFFIVGTIQLRDRKAATEFFIPTIKHEQIFEGDIS</sequence>
<feature type="region of interest" description="Disordered" evidence="1">
    <location>
        <begin position="36"/>
        <end position="56"/>
    </location>
</feature>
<proteinExistence type="predicted"/>
<gene>
    <name evidence="2" type="ORF">SDC9_93938</name>
</gene>